<dbReference type="SMART" id="SM00155">
    <property type="entry name" value="PLDc"/>
    <property type="match status" value="2"/>
</dbReference>
<keyword evidence="2" id="KW-0677">Repeat</keyword>
<dbReference type="PROSITE" id="PS50035">
    <property type="entry name" value="PLD"/>
    <property type="match status" value="2"/>
</dbReference>
<dbReference type="PANTHER" id="PTHR18896:SF76">
    <property type="entry name" value="PHOSPHOLIPASE"/>
    <property type="match status" value="1"/>
</dbReference>
<feature type="domain" description="PLD phosphodiesterase" evidence="6">
    <location>
        <begin position="422"/>
        <end position="449"/>
    </location>
</feature>
<evidence type="ECO:0000256" key="4">
    <source>
        <dbReference type="ARBA" id="ARBA00023098"/>
    </source>
</evidence>
<name>A0ABW8CBG4_9ACTN</name>
<feature type="domain" description="PLD phosphodiesterase" evidence="6">
    <location>
        <begin position="181"/>
        <end position="211"/>
    </location>
</feature>
<dbReference type="RefSeq" id="WP_399651899.1">
    <property type="nucleotide sequence ID" value="NZ_JBITYG010000006.1"/>
</dbReference>
<dbReference type="InterPro" id="IPR015679">
    <property type="entry name" value="PLipase_D_fam"/>
</dbReference>
<comment type="caution">
    <text evidence="7">The sequence shown here is derived from an EMBL/GenBank/DDBJ whole genome shotgun (WGS) entry which is preliminary data.</text>
</comment>
<keyword evidence="8" id="KW-1185">Reference proteome</keyword>
<proteinExistence type="predicted"/>
<dbReference type="CDD" id="cd09105">
    <property type="entry name" value="PLDc_vPLD1_2_like_2"/>
    <property type="match status" value="1"/>
</dbReference>
<dbReference type="InterPro" id="IPR025202">
    <property type="entry name" value="PLD-like_dom"/>
</dbReference>
<protein>
    <submittedName>
        <fullName evidence="7">Phospholipase D family protein</fullName>
    </submittedName>
</protein>
<dbReference type="EMBL" id="JBITYG010000006">
    <property type="protein sequence ID" value="MFI9103212.1"/>
    <property type="molecule type" value="Genomic_DNA"/>
</dbReference>
<keyword evidence="4" id="KW-0443">Lipid metabolism</keyword>
<dbReference type="Pfam" id="PF13091">
    <property type="entry name" value="PLDc_2"/>
    <property type="match status" value="1"/>
</dbReference>
<accession>A0ABW8CBG4</accession>
<dbReference type="InterPro" id="IPR001736">
    <property type="entry name" value="PLipase_D/transphosphatidylase"/>
</dbReference>
<evidence type="ECO:0000256" key="3">
    <source>
        <dbReference type="ARBA" id="ARBA00022801"/>
    </source>
</evidence>
<evidence type="ECO:0000256" key="1">
    <source>
        <dbReference type="ARBA" id="ARBA00000798"/>
    </source>
</evidence>
<evidence type="ECO:0000313" key="7">
    <source>
        <dbReference type="EMBL" id="MFI9103212.1"/>
    </source>
</evidence>
<dbReference type="SUPFAM" id="SSF56024">
    <property type="entry name" value="Phospholipase D/nuclease"/>
    <property type="match status" value="2"/>
</dbReference>
<evidence type="ECO:0000256" key="5">
    <source>
        <dbReference type="SAM" id="MobiDB-lite"/>
    </source>
</evidence>
<comment type="catalytic activity">
    <reaction evidence="1">
        <text>a 1,2-diacyl-sn-glycero-3-phosphocholine + H2O = a 1,2-diacyl-sn-glycero-3-phosphate + choline + H(+)</text>
        <dbReference type="Rhea" id="RHEA:14445"/>
        <dbReference type="ChEBI" id="CHEBI:15354"/>
        <dbReference type="ChEBI" id="CHEBI:15377"/>
        <dbReference type="ChEBI" id="CHEBI:15378"/>
        <dbReference type="ChEBI" id="CHEBI:57643"/>
        <dbReference type="ChEBI" id="CHEBI:58608"/>
        <dbReference type="EC" id="3.1.4.4"/>
    </reaction>
</comment>
<feature type="region of interest" description="Disordered" evidence="5">
    <location>
        <begin position="1"/>
        <end position="59"/>
    </location>
</feature>
<evidence type="ECO:0000259" key="6">
    <source>
        <dbReference type="PROSITE" id="PS50035"/>
    </source>
</evidence>
<dbReference type="PANTHER" id="PTHR18896">
    <property type="entry name" value="PHOSPHOLIPASE D"/>
    <property type="match status" value="1"/>
</dbReference>
<keyword evidence="3" id="KW-0378">Hydrolase</keyword>
<evidence type="ECO:0000313" key="8">
    <source>
        <dbReference type="Proteomes" id="UP001614394"/>
    </source>
</evidence>
<dbReference type="Proteomes" id="UP001614394">
    <property type="component" value="Unassembled WGS sequence"/>
</dbReference>
<gene>
    <name evidence="7" type="ORF">ACIGXA_22085</name>
</gene>
<organism evidence="7 8">
    <name type="scientific">Streptomyces fildesensis</name>
    <dbReference type="NCBI Taxonomy" id="375757"/>
    <lineage>
        <taxon>Bacteria</taxon>
        <taxon>Bacillati</taxon>
        <taxon>Actinomycetota</taxon>
        <taxon>Actinomycetes</taxon>
        <taxon>Kitasatosporales</taxon>
        <taxon>Streptomycetaceae</taxon>
        <taxon>Streptomyces</taxon>
    </lineage>
</organism>
<reference evidence="7 8" key="1">
    <citation type="submission" date="2024-10" db="EMBL/GenBank/DDBJ databases">
        <title>The Natural Products Discovery Center: Release of the First 8490 Sequenced Strains for Exploring Actinobacteria Biosynthetic Diversity.</title>
        <authorList>
            <person name="Kalkreuter E."/>
            <person name="Kautsar S.A."/>
            <person name="Yang D."/>
            <person name="Bader C.D."/>
            <person name="Teijaro C.N."/>
            <person name="Fluegel L."/>
            <person name="Davis C.M."/>
            <person name="Simpson J.R."/>
            <person name="Lauterbach L."/>
            <person name="Steele A.D."/>
            <person name="Gui C."/>
            <person name="Meng S."/>
            <person name="Li G."/>
            <person name="Viehrig K."/>
            <person name="Ye F."/>
            <person name="Su P."/>
            <person name="Kiefer A.F."/>
            <person name="Nichols A."/>
            <person name="Cepeda A.J."/>
            <person name="Yan W."/>
            <person name="Fan B."/>
            <person name="Jiang Y."/>
            <person name="Adhikari A."/>
            <person name="Zheng C.-J."/>
            <person name="Schuster L."/>
            <person name="Cowan T.M."/>
            <person name="Smanski M.J."/>
            <person name="Chevrette M.G."/>
            <person name="De Carvalho L.P.S."/>
            <person name="Shen B."/>
        </authorList>
    </citation>
    <scope>NUCLEOTIDE SEQUENCE [LARGE SCALE GENOMIC DNA]</scope>
    <source>
        <strain evidence="7 8">NPDC053399</strain>
    </source>
</reference>
<dbReference type="Gene3D" id="3.30.870.10">
    <property type="entry name" value="Endonuclease Chain A"/>
    <property type="match status" value="2"/>
</dbReference>
<evidence type="ECO:0000256" key="2">
    <source>
        <dbReference type="ARBA" id="ARBA00022737"/>
    </source>
</evidence>
<sequence>MNGPAPRRPADRQAVLLDPPPPPARPTPDCTVDAGEMAKLPRPPQKPQRGTAHTGSHFPVTAGNQVIGYTTGRCCFNDIAAAIGTATQAEHRIYIAGWWLHTNTWMLDEPPPPSKAMYLLSDFLQSTRAQVRSLTWRPPLVFGAVPNNQPWVDFINGLPNGAAIADSKLPVSAASGQAKVSVGVHHQKIAVVVGYRGTIAFLGGMDLNNTRISNQGVEPLHDVHLRLTGPAAVQVLKTFQERWTDHPEARALEISRFGANPNSPFRTAFPDPAPLADNRVPSCTLVPGTRSVDRVVRIGRTYADLRRFGGSVYGFAPGGEYSAMNMVIDGIRQARQTIYLEDQYLSSTIVRAELVKKLAEKSFQYLLILMTNSDSVPPGEFGYLRVFRNEFRRDLFAVDPKQARWGMYALKECPNPNQRWFAGSYVHSKTWIFDDEYAITGSANCTDRSYTFDSEIVAGVSESGFITAGPDAFAAALRINLWHKHLGVPHSLVRDWRGGVKLWKKPPPSAMVYDDAELEADPALGSNFPTDPAQERDVQVGRVFFDTDGLH</sequence>